<feature type="region of interest" description="Disordered" evidence="1">
    <location>
        <begin position="126"/>
        <end position="229"/>
    </location>
</feature>
<name>A0A1H1X547_9ACTN</name>
<dbReference type="EMBL" id="LT629732">
    <property type="protein sequence ID" value="SDT04424.1"/>
    <property type="molecule type" value="Genomic_DNA"/>
</dbReference>
<dbReference type="STRING" id="117157.SAMN04489717_4821"/>
<dbReference type="OrthoDB" id="4792842at2"/>
<evidence type="ECO:0000256" key="1">
    <source>
        <dbReference type="SAM" id="MobiDB-lite"/>
    </source>
</evidence>
<proteinExistence type="predicted"/>
<dbReference type="Proteomes" id="UP000198983">
    <property type="component" value="Chromosome I"/>
</dbReference>
<evidence type="ECO:0008006" key="5">
    <source>
        <dbReference type="Google" id="ProtNLM"/>
    </source>
</evidence>
<dbReference type="AlphaFoldDB" id="A0A1H1X547"/>
<protein>
    <recommendedName>
        <fullName evidence="5">Cell division protein FtsL</fullName>
    </recommendedName>
</protein>
<organism evidence="3 4">
    <name type="scientific">Actinopolymorpha singaporensis</name>
    <dbReference type="NCBI Taxonomy" id="117157"/>
    <lineage>
        <taxon>Bacteria</taxon>
        <taxon>Bacillati</taxon>
        <taxon>Actinomycetota</taxon>
        <taxon>Actinomycetes</taxon>
        <taxon>Propionibacteriales</taxon>
        <taxon>Actinopolymorphaceae</taxon>
        <taxon>Actinopolymorpha</taxon>
    </lineage>
</organism>
<evidence type="ECO:0000313" key="3">
    <source>
        <dbReference type="EMBL" id="SDT04424.1"/>
    </source>
</evidence>
<feature type="compositionally biased region" description="Low complexity" evidence="1">
    <location>
        <begin position="153"/>
        <end position="178"/>
    </location>
</feature>
<feature type="compositionally biased region" description="Polar residues" evidence="1">
    <location>
        <begin position="186"/>
        <end position="201"/>
    </location>
</feature>
<evidence type="ECO:0000256" key="2">
    <source>
        <dbReference type="SAM" id="Phobius"/>
    </source>
</evidence>
<keyword evidence="4" id="KW-1185">Reference proteome</keyword>
<accession>A0A1H1X547</accession>
<keyword evidence="2" id="KW-0812">Transmembrane</keyword>
<sequence>MSALESLNRPVREVAPRPRLRVVPKPEPQQSRAPFVILVVAILSAGLLGLLLLNTTVQQGSFTIHDLSRRTTLLEDRQAALEQQVAAMRAPEHLAGQAERLGMVPNTNPVFLRLSDGAVLGDAVPAKARQTPAPSPSARVGDSIPPQVSSGRPGTQSESQTGTGAQTGTQPGQATTQTDPGAAGTTADQGTQSRSGTNQPQAERPQTERPSGSAPLVTLEPPTSGGGDQ</sequence>
<keyword evidence="2" id="KW-1133">Transmembrane helix</keyword>
<evidence type="ECO:0000313" key="4">
    <source>
        <dbReference type="Proteomes" id="UP000198983"/>
    </source>
</evidence>
<dbReference type="RefSeq" id="WP_092655849.1">
    <property type="nucleotide sequence ID" value="NZ_LT629732.1"/>
</dbReference>
<keyword evidence="2" id="KW-0472">Membrane</keyword>
<feature type="transmembrane region" description="Helical" evidence="2">
    <location>
        <begin position="33"/>
        <end position="53"/>
    </location>
</feature>
<gene>
    <name evidence="3" type="ORF">SAMN04489717_4821</name>
</gene>
<reference evidence="3 4" key="1">
    <citation type="submission" date="2016-10" db="EMBL/GenBank/DDBJ databases">
        <authorList>
            <person name="de Groot N.N."/>
        </authorList>
    </citation>
    <scope>NUCLEOTIDE SEQUENCE [LARGE SCALE GENOMIC DNA]</scope>
    <source>
        <strain evidence="3 4">DSM 22024</strain>
    </source>
</reference>